<sequence>MITVVGIGPGNLALLTQQARQAIACAGVLVGGRRHLKLFEAFEGETHLLTADIAALVAWLEGVQQQDIVLLASGDPMLFGIGKRLCDHFGRENIDVIPGVSAMQYLCAKAGVDMNDIWLTSSHGREVDYENLLRHNKVALVTDRNNGPAQIARHLVAWGAGQRTMIIGENLSLENERIRRLPASVVTGDFDMNVVVILNE</sequence>
<dbReference type="NCBIfam" id="TIGR02467">
    <property type="entry name" value="CbiE"/>
    <property type="match status" value="1"/>
</dbReference>
<dbReference type="Proteomes" id="UP000078225">
    <property type="component" value="Unassembled WGS sequence"/>
</dbReference>
<dbReference type="Gene3D" id="3.40.1010.10">
    <property type="entry name" value="Cobalt-precorrin-4 Transmethylase, Domain 1"/>
    <property type="match status" value="1"/>
</dbReference>
<dbReference type="EMBL" id="LYRP01000001">
    <property type="protein sequence ID" value="OAT78812.1"/>
    <property type="molecule type" value="Genomic_DNA"/>
</dbReference>
<dbReference type="InterPro" id="IPR035996">
    <property type="entry name" value="4pyrrol_Methylase_sf"/>
</dbReference>
<keyword evidence="3 7" id="KW-0489">Methyltransferase</keyword>
<evidence type="ECO:0000256" key="5">
    <source>
        <dbReference type="ARBA" id="ARBA00022691"/>
    </source>
</evidence>
<dbReference type="GO" id="GO:0008276">
    <property type="term" value="F:protein methyltransferase activity"/>
    <property type="evidence" value="ECO:0007669"/>
    <property type="project" value="InterPro"/>
</dbReference>
<dbReference type="UniPathway" id="UPA00148"/>
<keyword evidence="4 7" id="KW-0808">Transferase</keyword>
<dbReference type="GO" id="GO:0009236">
    <property type="term" value="P:cobalamin biosynthetic process"/>
    <property type="evidence" value="ECO:0007669"/>
    <property type="project" value="UniProtKB-UniPathway"/>
</dbReference>
<dbReference type="InterPro" id="IPR012818">
    <property type="entry name" value="CbiE"/>
</dbReference>
<evidence type="ECO:0000256" key="4">
    <source>
        <dbReference type="ARBA" id="ARBA00022679"/>
    </source>
</evidence>
<dbReference type="SUPFAM" id="SSF53790">
    <property type="entry name" value="Tetrapyrrole methylase"/>
    <property type="match status" value="1"/>
</dbReference>
<dbReference type="PANTHER" id="PTHR43182">
    <property type="entry name" value="COBALT-PRECORRIN-6B C(15)-METHYLTRANSFERASE (DECARBOXYLATING)"/>
    <property type="match status" value="1"/>
</dbReference>
<evidence type="ECO:0000259" key="6">
    <source>
        <dbReference type="Pfam" id="PF00590"/>
    </source>
</evidence>
<dbReference type="CDD" id="cd11644">
    <property type="entry name" value="Precorrin-6Y-MT"/>
    <property type="match status" value="1"/>
</dbReference>
<name>A0A1B7L8X2_9ENTR</name>
<evidence type="ECO:0000313" key="7">
    <source>
        <dbReference type="EMBL" id="OAT78812.1"/>
    </source>
</evidence>
<reference evidence="8" key="1">
    <citation type="submission" date="2016-05" db="EMBL/GenBank/DDBJ databases">
        <authorList>
            <person name="Behera P."/>
            <person name="Vaishampayan P."/>
            <person name="Singh N."/>
            <person name="Raina V."/>
            <person name="Suar M."/>
            <person name="Pattnaik A."/>
            <person name="Rastogi G."/>
        </authorList>
    </citation>
    <scope>NUCLEOTIDE SEQUENCE [LARGE SCALE GENOMIC DNA]</scope>
    <source>
        <strain evidence="8">MP23</strain>
    </source>
</reference>
<dbReference type="Gene3D" id="3.30.950.10">
    <property type="entry name" value="Methyltransferase, Cobalt-precorrin-4 Transmethylase, Domain 2"/>
    <property type="match status" value="1"/>
</dbReference>
<gene>
    <name evidence="7" type="ORF">A9B99_03670</name>
</gene>
<evidence type="ECO:0000313" key="8">
    <source>
        <dbReference type="Proteomes" id="UP000078225"/>
    </source>
</evidence>
<evidence type="ECO:0000256" key="1">
    <source>
        <dbReference type="ARBA" id="ARBA00004953"/>
    </source>
</evidence>
<comment type="pathway">
    <text evidence="1">Cofactor biosynthesis; adenosylcobalamin biosynthesis.</text>
</comment>
<keyword evidence="5" id="KW-0949">S-adenosyl-L-methionine</keyword>
<dbReference type="STRING" id="1691903.A9B99_03670"/>
<keyword evidence="2" id="KW-0169">Cobalamin biosynthesis</keyword>
<dbReference type="InterPro" id="IPR014776">
    <property type="entry name" value="4pyrrole_Mease_sub2"/>
</dbReference>
<keyword evidence="8" id="KW-1185">Reference proteome</keyword>
<dbReference type="InterPro" id="IPR050714">
    <property type="entry name" value="Cobalamin_biosynth_MTase"/>
</dbReference>
<dbReference type="InterPro" id="IPR000878">
    <property type="entry name" value="4pyrrol_Mease"/>
</dbReference>
<proteinExistence type="predicted"/>
<organism evidence="7 8">
    <name type="scientific">Mangrovibacter phragmitis</name>
    <dbReference type="NCBI Taxonomy" id="1691903"/>
    <lineage>
        <taxon>Bacteria</taxon>
        <taxon>Pseudomonadati</taxon>
        <taxon>Pseudomonadota</taxon>
        <taxon>Gammaproteobacteria</taxon>
        <taxon>Enterobacterales</taxon>
        <taxon>Enterobacteriaceae</taxon>
        <taxon>Mangrovibacter</taxon>
    </lineage>
</organism>
<dbReference type="InterPro" id="IPR014777">
    <property type="entry name" value="4pyrrole_Mease_sub1"/>
</dbReference>
<evidence type="ECO:0000256" key="2">
    <source>
        <dbReference type="ARBA" id="ARBA00022573"/>
    </source>
</evidence>
<dbReference type="Pfam" id="PF00590">
    <property type="entry name" value="TP_methylase"/>
    <property type="match status" value="1"/>
</dbReference>
<protein>
    <submittedName>
        <fullName evidence="7">Precorrin-6y C5,15-methyltransferase (Decarboxylating) subunit CbiE</fullName>
    </submittedName>
</protein>
<evidence type="ECO:0000256" key="3">
    <source>
        <dbReference type="ARBA" id="ARBA00022603"/>
    </source>
</evidence>
<dbReference type="RefSeq" id="WP_064594713.1">
    <property type="nucleotide sequence ID" value="NZ_JBDJAE010000009.1"/>
</dbReference>
<feature type="domain" description="Tetrapyrrole methylase" evidence="6">
    <location>
        <begin position="1"/>
        <end position="183"/>
    </location>
</feature>
<dbReference type="OrthoDB" id="9787825at2"/>
<dbReference type="AlphaFoldDB" id="A0A1B7L8X2"/>
<accession>A0A1B7L8X2</accession>
<dbReference type="GO" id="GO:0032259">
    <property type="term" value="P:methylation"/>
    <property type="evidence" value="ECO:0007669"/>
    <property type="project" value="UniProtKB-KW"/>
</dbReference>
<comment type="caution">
    <text evidence="7">The sequence shown here is derived from an EMBL/GenBank/DDBJ whole genome shotgun (WGS) entry which is preliminary data.</text>
</comment>
<dbReference type="PANTHER" id="PTHR43182:SF1">
    <property type="entry name" value="COBALT-PRECORRIN-7 C(5)-METHYLTRANSFERASE"/>
    <property type="match status" value="1"/>
</dbReference>